<name>A0A6G0S4V7_9STRA</name>
<proteinExistence type="predicted"/>
<reference evidence="1 2" key="1">
    <citation type="submission" date="2018-09" db="EMBL/GenBank/DDBJ databases">
        <title>Genomic investigation of the strawberry pathogen Phytophthora fragariae indicates pathogenicity is determined by transcriptional variation in three key races.</title>
        <authorList>
            <person name="Adams T.M."/>
            <person name="Armitage A.D."/>
            <person name="Sobczyk M.K."/>
            <person name="Bates H.J."/>
            <person name="Dunwell J.M."/>
            <person name="Nellist C.F."/>
            <person name="Harrison R.J."/>
        </authorList>
    </citation>
    <scope>NUCLEOTIDE SEQUENCE [LARGE SCALE GENOMIC DNA]</scope>
    <source>
        <strain evidence="1 2">NOV-77</strain>
    </source>
</reference>
<evidence type="ECO:0000313" key="1">
    <source>
        <dbReference type="EMBL" id="KAE9349244.1"/>
    </source>
</evidence>
<evidence type="ECO:0000313" key="2">
    <source>
        <dbReference type="Proteomes" id="UP000486351"/>
    </source>
</evidence>
<protein>
    <submittedName>
        <fullName evidence="1">Uncharacterized protein</fullName>
    </submittedName>
</protein>
<accession>A0A6G0S4V7</accession>
<comment type="caution">
    <text evidence="1">The sequence shown here is derived from an EMBL/GenBank/DDBJ whole genome shotgun (WGS) entry which is preliminary data.</text>
</comment>
<sequence>MHFVSNWPHVPASRWPSKRSVCTGMVLAGRSSAVHHLLCGLRMSSPNDLPSGRLS</sequence>
<dbReference type="EMBL" id="QXFY01000286">
    <property type="protein sequence ID" value="KAE9349244.1"/>
    <property type="molecule type" value="Genomic_DNA"/>
</dbReference>
<organism evidence="1 2">
    <name type="scientific">Phytophthora fragariae</name>
    <dbReference type="NCBI Taxonomy" id="53985"/>
    <lineage>
        <taxon>Eukaryota</taxon>
        <taxon>Sar</taxon>
        <taxon>Stramenopiles</taxon>
        <taxon>Oomycota</taxon>
        <taxon>Peronosporomycetes</taxon>
        <taxon>Peronosporales</taxon>
        <taxon>Peronosporaceae</taxon>
        <taxon>Phytophthora</taxon>
    </lineage>
</organism>
<gene>
    <name evidence="1" type="ORF">PF008_g6986</name>
</gene>
<dbReference type="AlphaFoldDB" id="A0A6G0S4V7"/>
<dbReference type="Proteomes" id="UP000486351">
    <property type="component" value="Unassembled WGS sequence"/>
</dbReference>